<feature type="transmembrane region" description="Helical" evidence="1">
    <location>
        <begin position="23"/>
        <end position="53"/>
    </location>
</feature>
<dbReference type="Proteomes" id="UP001301012">
    <property type="component" value="Unassembled WGS sequence"/>
</dbReference>
<evidence type="ECO:0000313" key="3">
    <source>
        <dbReference type="Proteomes" id="UP001301012"/>
    </source>
</evidence>
<comment type="caution">
    <text evidence="2">The sequence shown here is derived from an EMBL/GenBank/DDBJ whole genome shotgun (WGS) entry which is preliminary data.</text>
</comment>
<evidence type="ECO:0000256" key="1">
    <source>
        <dbReference type="SAM" id="Phobius"/>
    </source>
</evidence>
<dbReference type="PANTHER" id="PTHR41309:SF2">
    <property type="entry name" value="MEMBRANE PROTEIN"/>
    <property type="match status" value="1"/>
</dbReference>
<keyword evidence="1" id="KW-1133">Transmembrane helix</keyword>
<keyword evidence="3" id="KW-1185">Reference proteome</keyword>
<dbReference type="Pfam" id="PF13346">
    <property type="entry name" value="ABC2_membrane_5"/>
    <property type="match status" value="1"/>
</dbReference>
<protein>
    <submittedName>
        <fullName evidence="2">ABC-2 transporter permease</fullName>
    </submittedName>
</protein>
<feature type="transmembrane region" description="Helical" evidence="1">
    <location>
        <begin position="183"/>
        <end position="204"/>
    </location>
</feature>
<feature type="transmembrane region" description="Helical" evidence="1">
    <location>
        <begin position="116"/>
        <end position="137"/>
    </location>
</feature>
<sequence>MNNIINLTKMSLLNLKYTSKQTWIGWVIWICVSIYNPLFLNMLFGMGVLMTLYQVMAYEDANKIDNLIASLPVKKNEYVMSRYVAGIMFLCISIIIACGIYFISSKANTNEIKIEVLLGTGISTALLVTCIVIPMVLKFGVNKGRFLITIVNMCVIMIPSFLLENISQEPQLMETIYRFINTVSMPVIIVILNIIMLLISVTISSKSYKNKEIR</sequence>
<reference evidence="2 3" key="1">
    <citation type="submission" date="2023-05" db="EMBL/GenBank/DDBJ databases">
        <title>Rombocin, a short stable natural nisin variant, displays selective antimicrobial activity against Listeria monocytogenes and employs dual mode of action to kill target bacterial strains.</title>
        <authorList>
            <person name="Wambui J."/>
            <person name="Stephan R."/>
            <person name="Kuipers O.P."/>
        </authorList>
    </citation>
    <scope>NUCLEOTIDE SEQUENCE [LARGE SCALE GENOMIC DNA]</scope>
    <source>
        <strain evidence="2 3">RC002</strain>
    </source>
</reference>
<proteinExistence type="predicted"/>
<name>A0ABT7E858_9FIRM</name>
<dbReference type="InterPro" id="IPR025699">
    <property type="entry name" value="ABC2_memb-like"/>
</dbReference>
<feature type="transmembrane region" description="Helical" evidence="1">
    <location>
        <begin position="83"/>
        <end position="104"/>
    </location>
</feature>
<gene>
    <name evidence="2" type="ORF">QOZ84_01190</name>
</gene>
<keyword evidence="1" id="KW-0812">Transmembrane</keyword>
<organism evidence="2 3">
    <name type="scientific">Romboutsia sedimentorum</name>
    <dbReference type="NCBI Taxonomy" id="1368474"/>
    <lineage>
        <taxon>Bacteria</taxon>
        <taxon>Bacillati</taxon>
        <taxon>Bacillota</taxon>
        <taxon>Clostridia</taxon>
        <taxon>Peptostreptococcales</taxon>
        <taxon>Peptostreptococcaceae</taxon>
        <taxon>Romboutsia</taxon>
    </lineage>
</organism>
<dbReference type="EMBL" id="JASKYM010000001">
    <property type="protein sequence ID" value="MDK2562146.1"/>
    <property type="molecule type" value="Genomic_DNA"/>
</dbReference>
<dbReference type="PANTHER" id="PTHR41309">
    <property type="entry name" value="MEMBRANE PROTEIN-RELATED"/>
    <property type="match status" value="1"/>
</dbReference>
<evidence type="ECO:0000313" key="2">
    <source>
        <dbReference type="EMBL" id="MDK2562146.1"/>
    </source>
</evidence>
<feature type="transmembrane region" description="Helical" evidence="1">
    <location>
        <begin position="144"/>
        <end position="163"/>
    </location>
</feature>
<keyword evidence="1" id="KW-0472">Membrane</keyword>
<accession>A0ABT7E858</accession>
<dbReference type="RefSeq" id="WP_284131131.1">
    <property type="nucleotide sequence ID" value="NZ_JASKYM010000001.1"/>
</dbReference>